<dbReference type="AlphaFoldDB" id="A0A1A0MVA0"/>
<dbReference type="EMBL" id="SDLO01000007">
    <property type="protein sequence ID" value="TDK90086.1"/>
    <property type="molecule type" value="Genomic_DNA"/>
</dbReference>
<gene>
    <name evidence="1" type="ORF">A5642_15700</name>
    <name evidence="2" type="ORF">EUA03_11020</name>
</gene>
<proteinExistence type="predicted"/>
<evidence type="ECO:0000313" key="1">
    <source>
        <dbReference type="EMBL" id="OBA88981.1"/>
    </source>
</evidence>
<reference evidence="2 4" key="2">
    <citation type="submission" date="2019-01" db="EMBL/GenBank/DDBJ databases">
        <title>High-quality-draft genome sequences of five non-tuberculosis mycobacteriaceae isolated from a nosocomial environment.</title>
        <authorList>
            <person name="Tiago I."/>
            <person name="Alarico S."/>
            <person name="Pereira S.G."/>
            <person name="Coelho C."/>
            <person name="Maranha A."/>
            <person name="Empadinhas N."/>
        </authorList>
    </citation>
    <scope>NUCLEOTIDE SEQUENCE [LARGE SCALE GENOMIC DNA]</scope>
    <source>
        <strain evidence="2 4">24AIII</strain>
    </source>
</reference>
<dbReference type="OrthoDB" id="129343at2"/>
<comment type="caution">
    <text evidence="1">The sequence shown here is derived from an EMBL/GenBank/DDBJ whole genome shotgun (WGS) entry which is preliminary data.</text>
</comment>
<dbReference type="Gene3D" id="3.10.450.50">
    <property type="match status" value="1"/>
</dbReference>
<organism evidence="1 3">
    <name type="scientific">Mycolicibacterium mucogenicum</name>
    <name type="common">Mycobacterium mucogenicum</name>
    <dbReference type="NCBI Taxonomy" id="56689"/>
    <lineage>
        <taxon>Bacteria</taxon>
        <taxon>Bacillati</taxon>
        <taxon>Actinomycetota</taxon>
        <taxon>Actinomycetes</taxon>
        <taxon>Mycobacteriales</taxon>
        <taxon>Mycobacteriaceae</taxon>
        <taxon>Mycolicibacterium</taxon>
    </lineage>
</organism>
<dbReference type="InterPro" id="IPR032710">
    <property type="entry name" value="NTF2-like_dom_sf"/>
</dbReference>
<reference evidence="1 3" key="1">
    <citation type="submission" date="2016-06" db="EMBL/GenBank/DDBJ databases">
        <authorList>
            <person name="Kjaerup R.B."/>
            <person name="Dalgaard T.S."/>
            <person name="Juul-Madsen H.R."/>
        </authorList>
    </citation>
    <scope>NUCLEOTIDE SEQUENCE [LARGE SCALE GENOMIC DNA]</scope>
    <source>
        <strain evidence="1 3">1199456.5</strain>
    </source>
</reference>
<name>A0A1A0MVA0_MYCMU</name>
<sequence length="144" mass="15665">MSTTPTSTNVATFERFHCSCNSGDIDDIVSTIDDVFLPDAVVHSPLAAGSGPDTMKLIWTLLLRAFPDIHVMVDDMVVDHDKLASRQTVTGTHLGEYRGLAPTGKTVVYEEMFIIRFSDGLIAEVWGVVDTLSQLQQLGAVGRV</sequence>
<dbReference type="SUPFAM" id="SSF54427">
    <property type="entry name" value="NTF2-like"/>
    <property type="match status" value="1"/>
</dbReference>
<evidence type="ECO:0000313" key="2">
    <source>
        <dbReference type="EMBL" id="TDK90086.1"/>
    </source>
</evidence>
<dbReference type="RefSeq" id="WP_064858306.1">
    <property type="nucleotide sequence ID" value="NZ_JAPMJT010000002.1"/>
</dbReference>
<evidence type="ECO:0000313" key="3">
    <source>
        <dbReference type="Proteomes" id="UP000093962"/>
    </source>
</evidence>
<evidence type="ECO:0000313" key="4">
    <source>
        <dbReference type="Proteomes" id="UP000294929"/>
    </source>
</evidence>
<dbReference type="Proteomes" id="UP000294929">
    <property type="component" value="Unassembled WGS sequence"/>
</dbReference>
<dbReference type="Proteomes" id="UP000093962">
    <property type="component" value="Unassembled WGS sequence"/>
</dbReference>
<dbReference type="GO" id="GO:0030638">
    <property type="term" value="P:polyketide metabolic process"/>
    <property type="evidence" value="ECO:0007669"/>
    <property type="project" value="InterPro"/>
</dbReference>
<accession>A0A1A0MVA0</accession>
<protein>
    <submittedName>
        <fullName evidence="1">Ester cyclase</fullName>
    </submittedName>
</protein>
<dbReference type="PANTHER" id="PTHR38436">
    <property type="entry name" value="POLYKETIDE CYCLASE SNOAL-LIKE DOMAIN"/>
    <property type="match status" value="1"/>
</dbReference>
<dbReference type="Pfam" id="PF07366">
    <property type="entry name" value="SnoaL"/>
    <property type="match status" value="1"/>
</dbReference>
<dbReference type="EMBL" id="LZSF01000092">
    <property type="protein sequence ID" value="OBA88981.1"/>
    <property type="molecule type" value="Genomic_DNA"/>
</dbReference>
<dbReference type="InterPro" id="IPR009959">
    <property type="entry name" value="Cyclase_SnoaL-like"/>
</dbReference>
<dbReference type="PANTHER" id="PTHR38436:SF1">
    <property type="entry name" value="ESTER CYCLASE"/>
    <property type="match status" value="1"/>
</dbReference>